<comment type="caution">
    <text evidence="2">Once thought to be involved in copper homeostasis, experiments in E.coli have shown this is not the case.</text>
</comment>
<proteinExistence type="inferred from homology"/>
<evidence type="ECO:0000256" key="1">
    <source>
        <dbReference type="ARBA" id="ARBA00007768"/>
    </source>
</evidence>
<dbReference type="Gene3D" id="3.20.20.380">
    <property type="entry name" value="Copper homeostasis (CutC) domain"/>
    <property type="match status" value="1"/>
</dbReference>
<dbReference type="GO" id="GO:0005507">
    <property type="term" value="F:copper ion binding"/>
    <property type="evidence" value="ECO:0007669"/>
    <property type="project" value="TreeGrafter"/>
</dbReference>
<gene>
    <name evidence="2" type="primary">cutC</name>
    <name evidence="3" type="ORF">EXM22_16850</name>
</gene>
<dbReference type="OrthoDB" id="9815677at2"/>
<organism evidence="3 4">
    <name type="scientific">Oceanispirochaeta crateris</name>
    <dbReference type="NCBI Taxonomy" id="2518645"/>
    <lineage>
        <taxon>Bacteria</taxon>
        <taxon>Pseudomonadati</taxon>
        <taxon>Spirochaetota</taxon>
        <taxon>Spirochaetia</taxon>
        <taxon>Spirochaetales</taxon>
        <taxon>Spirochaetaceae</taxon>
        <taxon>Oceanispirochaeta</taxon>
    </lineage>
</organism>
<dbReference type="SUPFAM" id="SSF110395">
    <property type="entry name" value="CutC-like"/>
    <property type="match status" value="1"/>
</dbReference>
<dbReference type="FunFam" id="3.20.20.380:FF:000001">
    <property type="entry name" value="Copper homeostasis protein CutC"/>
    <property type="match status" value="1"/>
</dbReference>
<protein>
    <recommendedName>
        <fullName evidence="2">PF03932 family protein CutC</fullName>
    </recommendedName>
</protein>
<dbReference type="HAMAP" id="MF_00795">
    <property type="entry name" value="CutC"/>
    <property type="match status" value="1"/>
</dbReference>
<accession>A0A5C1QSJ3</accession>
<dbReference type="KEGG" id="ock:EXM22_16850"/>
<keyword evidence="2" id="KW-0963">Cytoplasm</keyword>
<evidence type="ECO:0000313" key="3">
    <source>
        <dbReference type="EMBL" id="QEN09566.1"/>
    </source>
</evidence>
<comment type="similarity">
    <text evidence="1 2">Belongs to the CutC family.</text>
</comment>
<name>A0A5C1QSJ3_9SPIO</name>
<keyword evidence="4" id="KW-1185">Reference proteome</keyword>
<reference evidence="3 4" key="1">
    <citation type="submission" date="2019-02" db="EMBL/GenBank/DDBJ databases">
        <title>Complete Genome Sequence and Methylome Analysis of free living Spirochaetas.</title>
        <authorList>
            <person name="Fomenkov A."/>
            <person name="Dubinina G."/>
            <person name="Leshcheva N."/>
            <person name="Mikheeva N."/>
            <person name="Grabovich M."/>
            <person name="Vincze T."/>
            <person name="Roberts R.J."/>
        </authorList>
    </citation>
    <scope>NUCLEOTIDE SEQUENCE [LARGE SCALE GENOMIC DNA]</scope>
    <source>
        <strain evidence="3 4">K2</strain>
    </source>
</reference>
<dbReference type="EMBL" id="CP036150">
    <property type="protein sequence ID" value="QEN09566.1"/>
    <property type="molecule type" value="Genomic_DNA"/>
</dbReference>
<dbReference type="PANTHER" id="PTHR12598:SF0">
    <property type="entry name" value="COPPER HOMEOSTASIS PROTEIN CUTC HOMOLOG"/>
    <property type="match status" value="1"/>
</dbReference>
<dbReference type="PANTHER" id="PTHR12598">
    <property type="entry name" value="COPPER HOMEOSTASIS PROTEIN CUTC"/>
    <property type="match status" value="1"/>
</dbReference>
<dbReference type="InterPro" id="IPR005627">
    <property type="entry name" value="CutC-like"/>
</dbReference>
<evidence type="ECO:0000256" key="2">
    <source>
        <dbReference type="HAMAP-Rule" id="MF_00795"/>
    </source>
</evidence>
<dbReference type="GO" id="GO:0005737">
    <property type="term" value="C:cytoplasm"/>
    <property type="evidence" value="ECO:0007669"/>
    <property type="project" value="UniProtKB-SubCell"/>
</dbReference>
<sequence>MEYKLEVCLDSAESAIIADKAGADRVELCENLFGGGTTPSAGTIKIARESVSLGLHVIIRPRPGDFCYSETEFKVMLEDIKYCRNMGVDGIVIGVLKEDGTVDMERNAALIREAGTMSITFHRAFDVTADPYKALEDIIQLGCHRILTSGQEASVLEGADLIRDIIKKADGRIIIMPGGDITERKLQKIVNETGASEYHIYLDQEKESAMRYCPDHVYMGGLLRKPEFMNSFTSSARVGSALSTLSRK</sequence>
<dbReference type="Pfam" id="PF03932">
    <property type="entry name" value="CutC"/>
    <property type="match status" value="1"/>
</dbReference>
<comment type="subcellular location">
    <subcellularLocation>
        <location evidence="2">Cytoplasm</location>
    </subcellularLocation>
</comment>
<evidence type="ECO:0000313" key="4">
    <source>
        <dbReference type="Proteomes" id="UP000324209"/>
    </source>
</evidence>
<dbReference type="Proteomes" id="UP000324209">
    <property type="component" value="Chromosome"/>
</dbReference>
<dbReference type="AlphaFoldDB" id="A0A5C1QSJ3"/>
<dbReference type="RefSeq" id="WP_149487640.1">
    <property type="nucleotide sequence ID" value="NZ_CP036150.1"/>
</dbReference>
<dbReference type="InterPro" id="IPR036822">
    <property type="entry name" value="CutC-like_dom_sf"/>
</dbReference>